<dbReference type="GO" id="GO:0005615">
    <property type="term" value="C:extracellular space"/>
    <property type="evidence" value="ECO:0007669"/>
    <property type="project" value="TreeGrafter"/>
</dbReference>
<dbReference type="CTD" id="7033"/>
<dbReference type="SMART" id="SM00018">
    <property type="entry name" value="PD"/>
    <property type="match status" value="1"/>
</dbReference>
<dbReference type="RefSeq" id="XP_004406621.1">
    <property type="nucleotide sequence ID" value="XM_004406564.1"/>
</dbReference>
<dbReference type="InterPro" id="IPR000519">
    <property type="entry name" value="P_trefoil_dom"/>
</dbReference>
<dbReference type="OrthoDB" id="10051464at2759"/>
<evidence type="ECO:0000256" key="6">
    <source>
        <dbReference type="ARBA" id="ARBA00022729"/>
    </source>
</evidence>
<dbReference type="PROSITE" id="PS00025">
    <property type="entry name" value="P_TREFOIL_1"/>
    <property type="match status" value="1"/>
</dbReference>
<evidence type="ECO:0000256" key="5">
    <source>
        <dbReference type="ARBA" id="ARBA00022530"/>
    </source>
</evidence>
<comment type="function">
    <text evidence="9">Involved in the maintenance and repair of the intestinal mucosa. Promotes the mobility of epithelial cells in healing processes (motogen).</text>
</comment>
<evidence type="ECO:0000256" key="9">
    <source>
        <dbReference type="ARBA" id="ARBA00037501"/>
    </source>
</evidence>
<dbReference type="Proteomes" id="UP000245340">
    <property type="component" value="Unplaced"/>
</dbReference>
<keyword evidence="3" id="KW-0963">Cytoplasm</keyword>
<comment type="subcellular location">
    <subcellularLocation>
        <location evidence="1">Cytoplasm</location>
    </subcellularLocation>
    <subcellularLocation>
        <location evidence="2">Secreted</location>
        <location evidence="2">Extracellular space</location>
        <location evidence="2">Extracellular matrix</location>
    </subcellularLocation>
</comment>
<dbReference type="InParanoid" id="A0A2U3WDJ5"/>
<reference evidence="16" key="1">
    <citation type="submission" date="2025-08" db="UniProtKB">
        <authorList>
            <consortium name="RefSeq"/>
        </authorList>
    </citation>
    <scope>IDENTIFICATION</scope>
</reference>
<keyword evidence="15" id="KW-1185">Reference proteome</keyword>
<name>A0A2U3WDJ5_ODORO</name>
<keyword evidence="4" id="KW-0964">Secreted</keyword>
<keyword evidence="6 13" id="KW-0732">Signal</keyword>
<protein>
    <recommendedName>
        <fullName evidence="10">Trefoil factor 3</fullName>
    </recommendedName>
    <alternativeName>
        <fullName evidence="11">Intestinal trefoil factor</fullName>
    </alternativeName>
</protein>
<dbReference type="GO" id="GO:0030277">
    <property type="term" value="P:maintenance of gastrointestinal epithelium"/>
    <property type="evidence" value="ECO:0007669"/>
    <property type="project" value="TreeGrafter"/>
</dbReference>
<dbReference type="FunFam" id="4.10.110.10:FF:000001">
    <property type="entry name" value="Trefoil factor 3"/>
    <property type="match status" value="1"/>
</dbReference>
<dbReference type="FunCoup" id="A0A2U3WDJ5">
    <property type="interactions" value="1"/>
</dbReference>
<evidence type="ECO:0000313" key="15">
    <source>
        <dbReference type="Proteomes" id="UP000245340"/>
    </source>
</evidence>
<evidence type="ECO:0000256" key="4">
    <source>
        <dbReference type="ARBA" id="ARBA00022525"/>
    </source>
</evidence>
<dbReference type="Pfam" id="PF00088">
    <property type="entry name" value="Trefoil"/>
    <property type="match status" value="1"/>
</dbReference>
<feature type="disulfide bond" evidence="12">
    <location>
        <begin position="32"/>
        <end position="58"/>
    </location>
</feature>
<evidence type="ECO:0000256" key="13">
    <source>
        <dbReference type="SAM" id="SignalP"/>
    </source>
</evidence>
<dbReference type="GeneID" id="101385706"/>
<evidence type="ECO:0000256" key="2">
    <source>
        <dbReference type="ARBA" id="ARBA00004498"/>
    </source>
</evidence>
<evidence type="ECO:0000256" key="11">
    <source>
        <dbReference type="ARBA" id="ARBA00041357"/>
    </source>
</evidence>
<gene>
    <name evidence="16" type="primary">TFF3</name>
</gene>
<dbReference type="PRINTS" id="PR00680">
    <property type="entry name" value="PTREFOIL"/>
</dbReference>
<dbReference type="SUPFAM" id="SSF57492">
    <property type="entry name" value="Trefoil"/>
    <property type="match status" value="1"/>
</dbReference>
<evidence type="ECO:0000256" key="3">
    <source>
        <dbReference type="ARBA" id="ARBA00022490"/>
    </source>
</evidence>
<dbReference type="InterPro" id="IPR017957">
    <property type="entry name" value="P_trefoil_CS"/>
</dbReference>
<dbReference type="KEGG" id="oro:101385706"/>
<keyword evidence="7 12" id="KW-1015">Disulfide bond</keyword>
<dbReference type="Gene3D" id="4.10.110.10">
    <property type="entry name" value="Spasmolytic Protein, domain 1"/>
    <property type="match status" value="1"/>
</dbReference>
<comment type="subunit">
    <text evidence="8">Monomer. Homodimer; disulfide-linked.</text>
</comment>
<dbReference type="PROSITE" id="PS51448">
    <property type="entry name" value="P_TREFOIL_2"/>
    <property type="match status" value="1"/>
</dbReference>
<organism evidence="15 16">
    <name type="scientific">Odobenus rosmarus divergens</name>
    <name type="common">Pacific walrus</name>
    <dbReference type="NCBI Taxonomy" id="9708"/>
    <lineage>
        <taxon>Eukaryota</taxon>
        <taxon>Metazoa</taxon>
        <taxon>Chordata</taxon>
        <taxon>Craniata</taxon>
        <taxon>Vertebrata</taxon>
        <taxon>Euteleostomi</taxon>
        <taxon>Mammalia</taxon>
        <taxon>Eutheria</taxon>
        <taxon>Laurasiatheria</taxon>
        <taxon>Carnivora</taxon>
        <taxon>Caniformia</taxon>
        <taxon>Pinnipedia</taxon>
        <taxon>Odobenidae</taxon>
        <taxon>Odobenus</taxon>
    </lineage>
</organism>
<feature type="domain" description="P-type" evidence="14">
    <location>
        <begin position="30"/>
        <end position="73"/>
    </location>
</feature>
<evidence type="ECO:0000259" key="14">
    <source>
        <dbReference type="PROSITE" id="PS51448"/>
    </source>
</evidence>
<dbReference type="AlphaFoldDB" id="A0A2U3WDJ5"/>
<dbReference type="STRING" id="9708.A0A2U3WDJ5"/>
<evidence type="ECO:0000256" key="10">
    <source>
        <dbReference type="ARBA" id="ARBA00039614"/>
    </source>
</evidence>
<evidence type="ECO:0000313" key="16">
    <source>
        <dbReference type="RefSeq" id="XP_004406621.1"/>
    </source>
</evidence>
<evidence type="ECO:0000256" key="8">
    <source>
        <dbReference type="ARBA" id="ARBA00025943"/>
    </source>
</evidence>
<accession>A0A2U3WDJ5</accession>
<feature type="disulfide bond" evidence="12">
    <location>
        <begin position="42"/>
        <end position="57"/>
    </location>
</feature>
<feature type="disulfide bond" evidence="12">
    <location>
        <begin position="52"/>
        <end position="69"/>
    </location>
</feature>
<dbReference type="InterPro" id="IPR044913">
    <property type="entry name" value="P_trefoil_dom_sf"/>
</dbReference>
<dbReference type="PANTHER" id="PTHR13826">
    <property type="entry name" value="INTESTINAL TREFOIL FACTOR-RELATED"/>
    <property type="match status" value="1"/>
</dbReference>
<dbReference type="InterPro" id="IPR017994">
    <property type="entry name" value="P_trefoil_chordata"/>
</dbReference>
<evidence type="ECO:0000256" key="7">
    <source>
        <dbReference type="ARBA" id="ARBA00023157"/>
    </source>
</evidence>
<dbReference type="CDD" id="cd00111">
    <property type="entry name" value="Trefoil"/>
    <property type="match status" value="1"/>
</dbReference>
<keyword evidence="5" id="KW-0272">Extracellular matrix</keyword>
<sequence>MEARALWLLVVVLVLGSSSWAAAYQGLSTNLCEVPAKDRVDCGYPHITPEQCTNRGCCFDSSIHGVPWCFKPLQDTECRF</sequence>
<evidence type="ECO:0000256" key="12">
    <source>
        <dbReference type="PROSITE-ProRule" id="PRU00779"/>
    </source>
</evidence>
<dbReference type="GO" id="GO:0005737">
    <property type="term" value="C:cytoplasm"/>
    <property type="evidence" value="ECO:0007669"/>
    <property type="project" value="UniProtKB-SubCell"/>
</dbReference>
<dbReference type="PANTHER" id="PTHR13826:SF16">
    <property type="entry name" value="TREFOIL FACTOR 3"/>
    <property type="match status" value="1"/>
</dbReference>
<feature type="signal peptide" evidence="13">
    <location>
        <begin position="1"/>
        <end position="23"/>
    </location>
</feature>
<evidence type="ECO:0000256" key="1">
    <source>
        <dbReference type="ARBA" id="ARBA00004496"/>
    </source>
</evidence>
<proteinExistence type="predicted"/>
<feature type="chain" id="PRO_5015782083" description="Trefoil factor 3" evidence="13">
    <location>
        <begin position="24"/>
        <end position="80"/>
    </location>
</feature>